<evidence type="ECO:0000256" key="1">
    <source>
        <dbReference type="SAM" id="MobiDB-lite"/>
    </source>
</evidence>
<dbReference type="HOGENOM" id="CLU_2428405_0_0_1"/>
<gene>
    <name evidence="3" type="ORF">SERLADRAFT_477582</name>
</gene>
<feature type="compositionally biased region" description="Polar residues" evidence="1">
    <location>
        <begin position="1"/>
        <end position="19"/>
    </location>
</feature>
<dbReference type="Pfam" id="PF24882">
    <property type="entry name" value="WHD_ORC2"/>
    <property type="match status" value="1"/>
</dbReference>
<reference evidence="4" key="1">
    <citation type="journal article" date="2011" name="Science">
        <title>The plant cell wall-decomposing machinery underlies the functional diversity of forest fungi.</title>
        <authorList>
            <person name="Eastwood D.C."/>
            <person name="Floudas D."/>
            <person name="Binder M."/>
            <person name="Majcherczyk A."/>
            <person name="Schneider P."/>
            <person name="Aerts A."/>
            <person name="Asiegbu F.O."/>
            <person name="Baker S.E."/>
            <person name="Barry K."/>
            <person name="Bendiksby M."/>
            <person name="Blumentritt M."/>
            <person name="Coutinho P.M."/>
            <person name="Cullen D."/>
            <person name="de Vries R.P."/>
            <person name="Gathman A."/>
            <person name="Goodell B."/>
            <person name="Henrissat B."/>
            <person name="Ihrmark K."/>
            <person name="Kauserud H."/>
            <person name="Kohler A."/>
            <person name="LaButti K."/>
            <person name="Lapidus A."/>
            <person name="Lavin J.L."/>
            <person name="Lee Y.-H."/>
            <person name="Lindquist E."/>
            <person name="Lilly W."/>
            <person name="Lucas S."/>
            <person name="Morin E."/>
            <person name="Murat C."/>
            <person name="Oguiza J.A."/>
            <person name="Park J."/>
            <person name="Pisabarro A.G."/>
            <person name="Riley R."/>
            <person name="Rosling A."/>
            <person name="Salamov A."/>
            <person name="Schmidt O."/>
            <person name="Schmutz J."/>
            <person name="Skrede I."/>
            <person name="Stenlid J."/>
            <person name="Wiebenga A."/>
            <person name="Xie X."/>
            <person name="Kuees U."/>
            <person name="Hibbett D.S."/>
            <person name="Hoffmeister D."/>
            <person name="Hoegberg N."/>
            <person name="Martin F."/>
            <person name="Grigoriev I.V."/>
            <person name="Watkinson S.C."/>
        </authorList>
    </citation>
    <scope>NUCLEOTIDE SEQUENCE [LARGE SCALE GENOMIC DNA]</scope>
    <source>
        <strain evidence="4">S7.9</strain>
    </source>
</reference>
<feature type="region of interest" description="Disordered" evidence="1">
    <location>
        <begin position="1"/>
        <end position="20"/>
    </location>
</feature>
<dbReference type="KEGG" id="sla:SERLADRAFT_477582"/>
<dbReference type="EMBL" id="GL945441">
    <property type="protein sequence ID" value="EGO20200.1"/>
    <property type="molecule type" value="Genomic_DNA"/>
</dbReference>
<dbReference type="OrthoDB" id="346673at2759"/>
<dbReference type="GO" id="GO:0006260">
    <property type="term" value="P:DNA replication"/>
    <property type="evidence" value="ECO:0007669"/>
    <property type="project" value="InterPro"/>
</dbReference>
<dbReference type="PANTHER" id="PTHR14052:SF0">
    <property type="entry name" value="ORIGIN RECOGNITION COMPLEX SUBUNIT 2"/>
    <property type="match status" value="1"/>
</dbReference>
<dbReference type="AlphaFoldDB" id="F8P971"/>
<dbReference type="InterPro" id="IPR007220">
    <property type="entry name" value="ORC2"/>
</dbReference>
<proteinExistence type="predicted"/>
<dbReference type="GeneID" id="18821021"/>
<feature type="domain" description="Origin recognition complex subunit 2 winged-helix" evidence="2">
    <location>
        <begin position="20"/>
        <end position="79"/>
    </location>
</feature>
<name>F8P971_SERL9</name>
<dbReference type="RefSeq" id="XP_007322945.1">
    <property type="nucleotide sequence ID" value="XM_007322883.1"/>
</dbReference>
<accession>F8P971</accession>
<organism evidence="4">
    <name type="scientific">Serpula lacrymans var. lacrymans (strain S7.9)</name>
    <name type="common">Dry rot fungus</name>
    <dbReference type="NCBI Taxonomy" id="578457"/>
    <lineage>
        <taxon>Eukaryota</taxon>
        <taxon>Fungi</taxon>
        <taxon>Dikarya</taxon>
        <taxon>Basidiomycota</taxon>
        <taxon>Agaricomycotina</taxon>
        <taxon>Agaricomycetes</taxon>
        <taxon>Agaricomycetidae</taxon>
        <taxon>Boletales</taxon>
        <taxon>Coniophorineae</taxon>
        <taxon>Serpulaceae</taxon>
        <taxon>Serpula</taxon>
    </lineage>
</organism>
<evidence type="ECO:0000259" key="2">
    <source>
        <dbReference type="Pfam" id="PF24882"/>
    </source>
</evidence>
<dbReference type="Proteomes" id="UP000008064">
    <property type="component" value="Unassembled WGS sequence"/>
</dbReference>
<evidence type="ECO:0000313" key="4">
    <source>
        <dbReference type="Proteomes" id="UP000008064"/>
    </source>
</evidence>
<dbReference type="GO" id="GO:0003688">
    <property type="term" value="F:DNA replication origin binding"/>
    <property type="evidence" value="ECO:0007669"/>
    <property type="project" value="TreeGrafter"/>
</dbReference>
<protein>
    <recommendedName>
        <fullName evidence="2">Origin recognition complex subunit 2 winged-helix domain-containing protein</fullName>
    </recommendedName>
</protein>
<dbReference type="PANTHER" id="PTHR14052">
    <property type="entry name" value="ORIGIN RECOGNITION COMPLEX SUBUNIT 2"/>
    <property type="match status" value="1"/>
</dbReference>
<dbReference type="InterPro" id="IPR056773">
    <property type="entry name" value="WHD_ORC2"/>
</dbReference>
<evidence type="ECO:0000313" key="3">
    <source>
        <dbReference type="EMBL" id="EGO20200.1"/>
    </source>
</evidence>
<dbReference type="GO" id="GO:0005664">
    <property type="term" value="C:nuclear origin of replication recognition complex"/>
    <property type="evidence" value="ECO:0007669"/>
    <property type="project" value="TreeGrafter"/>
</dbReference>
<sequence length="91" mass="9939">MPTSNMPTTPSHAATSSGAPPTYALPYDQLFHLARDHFLATSDGALRALLGEFKDHGLVVSSATGEQSTEVMWIPMRRERLIRVLETLGDT</sequence>